<reference evidence="2" key="2">
    <citation type="submission" date="2025-08" db="UniProtKB">
        <authorList>
            <consortium name="RefSeq"/>
        </authorList>
    </citation>
    <scope>IDENTIFICATION</scope>
    <source>
        <tissue evidence="2">Leaf</tissue>
    </source>
</reference>
<evidence type="ECO:0000313" key="2">
    <source>
        <dbReference type="RefSeq" id="XP_075109011.1"/>
    </source>
</evidence>
<gene>
    <name evidence="2" type="primary">LOC142180822</name>
</gene>
<reference evidence="1" key="1">
    <citation type="journal article" date="2014" name="Nat. Commun.">
        <title>The tobacco genome sequence and its comparison with those of tomato and potato.</title>
        <authorList>
            <person name="Sierro N."/>
            <person name="Battey J.N."/>
            <person name="Ouadi S."/>
            <person name="Bakaher N."/>
            <person name="Bovet L."/>
            <person name="Willig A."/>
            <person name="Goepfert S."/>
            <person name="Peitsch M.C."/>
            <person name="Ivanov N.V."/>
        </authorList>
    </citation>
    <scope>NUCLEOTIDE SEQUENCE [LARGE SCALE GENOMIC DNA]</scope>
</reference>
<proteinExistence type="predicted"/>
<evidence type="ECO:0000313" key="1">
    <source>
        <dbReference type="Proteomes" id="UP000790787"/>
    </source>
</evidence>
<name>A0AC58UHN8_TOBAC</name>
<protein>
    <submittedName>
        <fullName evidence="2">Uncharacterized protein LOC142180822</fullName>
    </submittedName>
</protein>
<dbReference type="Proteomes" id="UP000790787">
    <property type="component" value="Chromosome 5"/>
</dbReference>
<accession>A0AC58UHN8</accession>
<keyword evidence="1" id="KW-1185">Reference proteome</keyword>
<organism evidence="1 2">
    <name type="scientific">Nicotiana tabacum</name>
    <name type="common">Common tobacco</name>
    <dbReference type="NCBI Taxonomy" id="4097"/>
    <lineage>
        <taxon>Eukaryota</taxon>
        <taxon>Viridiplantae</taxon>
        <taxon>Streptophyta</taxon>
        <taxon>Embryophyta</taxon>
        <taxon>Tracheophyta</taxon>
        <taxon>Spermatophyta</taxon>
        <taxon>Magnoliopsida</taxon>
        <taxon>eudicotyledons</taxon>
        <taxon>Gunneridae</taxon>
        <taxon>Pentapetalae</taxon>
        <taxon>asterids</taxon>
        <taxon>lamiids</taxon>
        <taxon>Solanales</taxon>
        <taxon>Solanaceae</taxon>
        <taxon>Nicotianoideae</taxon>
        <taxon>Nicotianeae</taxon>
        <taxon>Nicotiana</taxon>
    </lineage>
</organism>
<sequence length="272" mass="32234">MVVDVPWCVGGDFNIIMDPNEKLGGKPHRMYKTLEFQTCINNCGLIDIGYNGSNYTWCNNRRHGKRIWKRLDRIFVNDHWDQLFQRTSIRHLTRTEVVGNPMWILQSKLKALSKRLSQWSRYEIGDINEAVTNWEDKLQELKDIDIEDNSEKSREDVNMAHAQYIRWLSLQEPILKQKSQIKWFEEGEKNTRHFHSILIEKRRRQQINRIKNSRGSWIKGDEKITRKAVMTIKCLERPHSKMKSRKQYLASALTTQQDQMASMTPSFRVAGK</sequence>
<dbReference type="RefSeq" id="XP_075109011.1">
    <property type="nucleotide sequence ID" value="XM_075252910.1"/>
</dbReference>